<evidence type="ECO:0000259" key="1">
    <source>
        <dbReference type="SMART" id="SM00954"/>
    </source>
</evidence>
<dbReference type="InterPro" id="IPR043519">
    <property type="entry name" value="NT_sf"/>
</dbReference>
<dbReference type="SUPFAM" id="SSF81301">
    <property type="entry name" value="Nucleotidyltransferase"/>
    <property type="match status" value="1"/>
</dbReference>
<keyword evidence="2" id="KW-0808">Transferase</keyword>
<protein>
    <submittedName>
        <fullName evidence="2">GTP pyrophosphokinase</fullName>
    </submittedName>
</protein>
<proteinExistence type="predicted"/>
<accession>A0A6S5BWN4</accession>
<evidence type="ECO:0000313" key="3">
    <source>
        <dbReference type="Proteomes" id="UP000515442"/>
    </source>
</evidence>
<dbReference type="PANTHER" id="PTHR41773">
    <property type="entry name" value="GTP PYROPHOSPHATASE-RELATED"/>
    <property type="match status" value="1"/>
</dbReference>
<name>A0A6S5BWN4_AERVE</name>
<dbReference type="CDD" id="cd05399">
    <property type="entry name" value="NT_Rel-Spo_like"/>
    <property type="match status" value="1"/>
</dbReference>
<dbReference type="GO" id="GO:0016301">
    <property type="term" value="F:kinase activity"/>
    <property type="evidence" value="ECO:0007669"/>
    <property type="project" value="UniProtKB-KW"/>
</dbReference>
<sequence length="356" mass="41228">MSKEQLIKEYDEKIGLYTQFLISVESLVSRLLSASEITPHSISARVKDRASLVKKIQKKDKCKSLSELTDIVGIRLISHYSDEVDKIASIIEQEFSVDRDNSIDKRTSLDPDRFGYLSLHYVVSLSDSRSGLIEYRKFSGLKFEVQIRSILQHTWAEIEHDIGYKSKTEIPKPVRRKFSQLAGLLELADDQFIQIRNELNNYEADIKNVIVNSPQSVDIDSVTVLNYFNTNTAINDLDNKIAKTLNVDLKELNKEHSSRHIKYLNYFKIDSFSELDEYINRYSEYILQRAEDIGASYKDSDAVSRGISVFYLYQVLASKLGSEHEIFEFLNFMGLSLEERREDFAKYLYDFGQKIK</sequence>
<dbReference type="Gene3D" id="3.30.460.10">
    <property type="entry name" value="Beta Polymerase, domain 2"/>
    <property type="match status" value="1"/>
</dbReference>
<dbReference type="PANTHER" id="PTHR41773:SF1">
    <property type="entry name" value="RELA_SPOT DOMAIN-CONTAINING PROTEIN"/>
    <property type="match status" value="1"/>
</dbReference>
<feature type="domain" description="RelA/SpoT" evidence="1">
    <location>
        <begin position="44"/>
        <end position="170"/>
    </location>
</feature>
<dbReference type="SMART" id="SM00954">
    <property type="entry name" value="RelA_SpoT"/>
    <property type="match status" value="1"/>
</dbReference>
<dbReference type="InterPro" id="IPR007685">
    <property type="entry name" value="RelA_SpoT"/>
</dbReference>
<evidence type="ECO:0000313" key="2">
    <source>
        <dbReference type="EMBL" id="BBR39970.1"/>
    </source>
</evidence>
<dbReference type="EMBL" id="AP022038">
    <property type="protein sequence ID" value="BBR39970.1"/>
    <property type="molecule type" value="Genomic_DNA"/>
</dbReference>
<dbReference type="RefSeq" id="WP_182937623.1">
    <property type="nucleotide sequence ID" value="NZ_AP022038.1"/>
</dbReference>
<dbReference type="AlphaFoldDB" id="A0A6S5BWN4"/>
<gene>
    <name evidence="2" type="ORF">WP3W19E03_24950</name>
</gene>
<dbReference type="Gene3D" id="1.10.287.860">
    <property type="entry name" value="Nucleotidyltransferase"/>
    <property type="match status" value="1"/>
</dbReference>
<dbReference type="Pfam" id="PF04607">
    <property type="entry name" value="RelA_SpoT"/>
    <property type="match status" value="1"/>
</dbReference>
<dbReference type="GO" id="GO:0015969">
    <property type="term" value="P:guanosine tetraphosphate metabolic process"/>
    <property type="evidence" value="ECO:0007669"/>
    <property type="project" value="InterPro"/>
</dbReference>
<keyword evidence="2" id="KW-0418">Kinase</keyword>
<dbReference type="Proteomes" id="UP000515442">
    <property type="component" value="Chromosome"/>
</dbReference>
<organism evidence="2 3">
    <name type="scientific">Aeromonas veronii</name>
    <dbReference type="NCBI Taxonomy" id="654"/>
    <lineage>
        <taxon>Bacteria</taxon>
        <taxon>Pseudomonadati</taxon>
        <taxon>Pseudomonadota</taxon>
        <taxon>Gammaproteobacteria</taxon>
        <taxon>Aeromonadales</taxon>
        <taxon>Aeromonadaceae</taxon>
        <taxon>Aeromonas</taxon>
    </lineage>
</organism>
<reference evidence="2 3" key="1">
    <citation type="submission" date="2019-12" db="EMBL/GenBank/DDBJ databases">
        <title>complete genome sequences of Aeromonas veronii str. WP3-W19-ESBL-03 isolated from wastewater treatment plant effluent.</title>
        <authorList>
            <person name="Sekizuka T."/>
            <person name="Itokawa K."/>
            <person name="Yatsu K."/>
            <person name="Inamine Y."/>
            <person name="Kuroda M."/>
        </authorList>
    </citation>
    <scope>NUCLEOTIDE SEQUENCE [LARGE SCALE GENOMIC DNA]</scope>
    <source>
        <strain evidence="2 3">WP3-W19-ESBL-03</strain>
    </source>
</reference>